<proteinExistence type="predicted"/>
<reference evidence="6 7" key="1">
    <citation type="journal article" date="2015" name="Sci. Rep.">
        <title>The genome of Leishmania panamensis: insights into genomics of the L. (Viannia) subgenus.</title>
        <authorList>
            <person name="Llanes A."/>
            <person name="Restrepo C.M."/>
            <person name="Vecchio G.D."/>
            <person name="Anguizola F.J."/>
            <person name="Lleonart R."/>
        </authorList>
    </citation>
    <scope>NUCLEOTIDE SEQUENCE [LARGE SCALE GENOMIC DNA]</scope>
    <source>
        <strain evidence="6 7">MHOM/PA/94/PSC-1</strain>
    </source>
</reference>
<evidence type="ECO:0000256" key="3">
    <source>
        <dbReference type="ARBA" id="ARBA00022737"/>
    </source>
</evidence>
<dbReference type="PANTHER" id="PTHR19848:SF0">
    <property type="entry name" value="NOTCHLESS PROTEIN HOMOLOG 1"/>
    <property type="match status" value="1"/>
</dbReference>
<accession>A0A088S2M6</accession>
<dbReference type="SUPFAM" id="SSF50978">
    <property type="entry name" value="WD40 repeat-like"/>
    <property type="match status" value="2"/>
</dbReference>
<evidence type="ECO:0000256" key="1">
    <source>
        <dbReference type="ARBA" id="ARBA00004123"/>
    </source>
</evidence>
<dbReference type="OrthoDB" id="3367at2759"/>
<evidence type="ECO:0000256" key="4">
    <source>
        <dbReference type="ARBA" id="ARBA00023242"/>
    </source>
</evidence>
<keyword evidence="3" id="KW-0677">Repeat</keyword>
<dbReference type="SMART" id="SM00320">
    <property type="entry name" value="WD40"/>
    <property type="match status" value="4"/>
</dbReference>
<organism evidence="6 7">
    <name type="scientific">Leishmania panamensis</name>
    <dbReference type="NCBI Taxonomy" id="5679"/>
    <lineage>
        <taxon>Eukaryota</taxon>
        <taxon>Discoba</taxon>
        <taxon>Euglenozoa</taxon>
        <taxon>Kinetoplastea</taxon>
        <taxon>Metakinetoplastina</taxon>
        <taxon>Trypanosomatida</taxon>
        <taxon>Trypanosomatidae</taxon>
        <taxon>Leishmaniinae</taxon>
        <taxon>Leishmania</taxon>
        <taxon>Leishmania guyanensis species complex</taxon>
    </lineage>
</organism>
<evidence type="ECO:0000313" key="7">
    <source>
        <dbReference type="Proteomes" id="UP000063063"/>
    </source>
</evidence>
<dbReference type="GO" id="GO:0000027">
    <property type="term" value="P:ribosomal large subunit assembly"/>
    <property type="evidence" value="ECO:0007669"/>
    <property type="project" value="TreeGrafter"/>
</dbReference>
<dbReference type="Pfam" id="PF00400">
    <property type="entry name" value="WD40"/>
    <property type="match status" value="2"/>
</dbReference>
<dbReference type="InterPro" id="IPR001680">
    <property type="entry name" value="WD40_rpt"/>
</dbReference>
<evidence type="ECO:0008006" key="8">
    <source>
        <dbReference type="Google" id="ProtNLM"/>
    </source>
</evidence>
<dbReference type="PANTHER" id="PTHR19848">
    <property type="entry name" value="WD40 REPEAT PROTEIN"/>
    <property type="match status" value="1"/>
</dbReference>
<feature type="repeat" description="WD" evidence="5">
    <location>
        <begin position="125"/>
        <end position="156"/>
    </location>
</feature>
<dbReference type="VEuPathDB" id="TriTrypDB:LPAL13_350045400"/>
<dbReference type="RefSeq" id="XP_010703309.1">
    <property type="nucleotide sequence ID" value="XM_010705007.1"/>
</dbReference>
<dbReference type="VEuPathDB" id="TriTrypDB:LPMP_353730"/>
<dbReference type="eggNOG" id="ENOG502R1HN">
    <property type="taxonomic scope" value="Eukaryota"/>
</dbReference>
<keyword evidence="7" id="KW-1185">Reference proteome</keyword>
<dbReference type="GO" id="GO:0005730">
    <property type="term" value="C:nucleolus"/>
    <property type="evidence" value="ECO:0007669"/>
    <property type="project" value="TreeGrafter"/>
</dbReference>
<name>A0A088S2M6_LEIPA</name>
<dbReference type="GeneID" id="22579401"/>
<dbReference type="InterPro" id="IPR015943">
    <property type="entry name" value="WD40/YVTN_repeat-like_dom_sf"/>
</dbReference>
<dbReference type="KEGG" id="lpan:LPMP_353730"/>
<evidence type="ECO:0000313" key="6">
    <source>
        <dbReference type="EMBL" id="AIO02509.1"/>
    </source>
</evidence>
<dbReference type="InterPro" id="IPR036322">
    <property type="entry name" value="WD40_repeat_dom_sf"/>
</dbReference>
<dbReference type="EMBL" id="CP009404">
    <property type="protein sequence ID" value="AIO02509.1"/>
    <property type="molecule type" value="Genomic_DNA"/>
</dbReference>
<dbReference type="AlphaFoldDB" id="A0A088S2M6"/>
<dbReference type="Proteomes" id="UP000063063">
    <property type="component" value="Chromosome 35"/>
</dbReference>
<sequence length="393" mass="42956">MQEIIDTVNRYTLRSAAFRDKPTPGFSTRQFLCSLLLHRQLDSIRLSSIAHYMFSTEALIAVSRDGIQTISCEGNALWPICTIPNRLTSDISGVAVTPEGTLISSSNGICYLEGGNLRVAEDRVSSSYTQNVLCVSCTPDGKYIATGGVTATVTVWTSDLKPLHHFAGHTDWVRFVKFARGKSPALQLFSTGDDGVICQWDALAGSLISRVDYSLGESIQLFEVSYYSGLIAISSGTSLIALYCSRSDNTTRAVGEDVLRLQPMALITGAHDYTPTAGKFTDDSQWLASASEDETIALTYVVNPQTCFVCKEFVTRRRCFSFMNIFNSICILAAPPVSSVIVIAACSSDGTVVQWVVDPRTNRTNYTKKLQLHLGSFLGMDLIPGDCLNNLLW</sequence>
<comment type="subcellular location">
    <subcellularLocation>
        <location evidence="1">Nucleus</location>
    </subcellularLocation>
</comment>
<protein>
    <recommendedName>
        <fullName evidence="8">Guanine nucleotide-binding protein subunit beta-like protein</fullName>
    </recommendedName>
</protein>
<evidence type="ECO:0000256" key="2">
    <source>
        <dbReference type="ARBA" id="ARBA00022574"/>
    </source>
</evidence>
<keyword evidence="4" id="KW-0539">Nucleus</keyword>
<keyword evidence="2 5" id="KW-0853">WD repeat</keyword>
<dbReference type="Gene3D" id="2.130.10.10">
    <property type="entry name" value="YVTN repeat-like/Quinoprotein amine dehydrogenase"/>
    <property type="match status" value="2"/>
</dbReference>
<evidence type="ECO:0000256" key="5">
    <source>
        <dbReference type="PROSITE-ProRule" id="PRU00221"/>
    </source>
</evidence>
<gene>
    <name evidence="6" type="ORF">LPMP_353730</name>
</gene>
<dbReference type="PROSITE" id="PS50082">
    <property type="entry name" value="WD_REPEATS_2"/>
    <property type="match status" value="1"/>
</dbReference>